<comment type="caution">
    <text evidence="13">The sequence shown here is derived from an EMBL/GenBank/DDBJ whole genome shotgun (WGS) entry which is preliminary data.</text>
</comment>
<evidence type="ECO:0000313" key="13">
    <source>
        <dbReference type="EMBL" id="KAK2825439.1"/>
    </source>
</evidence>
<keyword evidence="9 11" id="KW-0539">Nucleus</keyword>
<evidence type="ECO:0000256" key="11">
    <source>
        <dbReference type="PROSITE-ProRule" id="PRU00089"/>
    </source>
</evidence>
<evidence type="ECO:0000256" key="10">
    <source>
        <dbReference type="ARBA" id="ARBA00034872"/>
    </source>
</evidence>
<dbReference type="InterPro" id="IPR001766">
    <property type="entry name" value="Fork_head_dom"/>
</dbReference>
<comment type="subcellular location">
    <subcellularLocation>
        <location evidence="1 11">Nucleus</location>
    </subcellularLocation>
</comment>
<dbReference type="AlphaFoldDB" id="A0AA88LW75"/>
<dbReference type="InterPro" id="IPR050211">
    <property type="entry name" value="FOX_domain-containing"/>
</dbReference>
<dbReference type="GO" id="GO:0000978">
    <property type="term" value="F:RNA polymerase II cis-regulatory region sequence-specific DNA binding"/>
    <property type="evidence" value="ECO:0007669"/>
    <property type="project" value="TreeGrafter"/>
</dbReference>
<dbReference type="PROSITE" id="PS00657">
    <property type="entry name" value="FORK_HEAD_1"/>
    <property type="match status" value="1"/>
</dbReference>
<dbReference type="Pfam" id="PF00250">
    <property type="entry name" value="Forkhead"/>
    <property type="match status" value="1"/>
</dbReference>
<dbReference type="PRINTS" id="PR00053">
    <property type="entry name" value="FORKHEAD"/>
</dbReference>
<dbReference type="PROSITE" id="PS50039">
    <property type="entry name" value="FORK_HEAD_3"/>
    <property type="match status" value="1"/>
</dbReference>
<keyword evidence="8" id="KW-0804">Transcription</keyword>
<dbReference type="SMART" id="SM00339">
    <property type="entry name" value="FH"/>
    <property type="match status" value="1"/>
</dbReference>
<dbReference type="InterPro" id="IPR018122">
    <property type="entry name" value="TF_fork_head_CS_1"/>
</dbReference>
<name>A0AA88LW75_TACVA</name>
<keyword evidence="3" id="KW-0597">Phosphoprotein</keyword>
<feature type="DNA-binding region" description="Fork-head" evidence="11">
    <location>
        <begin position="46"/>
        <end position="151"/>
    </location>
</feature>
<evidence type="ECO:0000256" key="2">
    <source>
        <dbReference type="ARBA" id="ARBA00022499"/>
    </source>
</evidence>
<keyword evidence="6" id="KW-0805">Transcription regulation</keyword>
<evidence type="ECO:0000259" key="12">
    <source>
        <dbReference type="PROSITE" id="PS50039"/>
    </source>
</evidence>
<dbReference type="GO" id="GO:0009653">
    <property type="term" value="P:anatomical structure morphogenesis"/>
    <property type="evidence" value="ECO:0007669"/>
    <property type="project" value="TreeGrafter"/>
</dbReference>
<reference evidence="13" key="1">
    <citation type="submission" date="2023-08" db="EMBL/GenBank/DDBJ databases">
        <title>Pelteobagrus vachellii genome.</title>
        <authorList>
            <person name="Liu H."/>
        </authorList>
    </citation>
    <scope>NUCLEOTIDE SEQUENCE</scope>
    <source>
        <strain evidence="13">PRFRI_2022a</strain>
        <tissue evidence="13">Muscle</tissue>
    </source>
</reference>
<keyword evidence="14" id="KW-1185">Reference proteome</keyword>
<keyword evidence="5" id="KW-0832">Ubl conjugation</keyword>
<evidence type="ECO:0000256" key="1">
    <source>
        <dbReference type="ARBA" id="ARBA00004123"/>
    </source>
</evidence>
<dbReference type="CDD" id="cd20028">
    <property type="entry name" value="FH_FOXL2"/>
    <property type="match status" value="1"/>
</dbReference>
<proteinExistence type="predicted"/>
<dbReference type="EMBL" id="JAVHJS010000020">
    <property type="protein sequence ID" value="KAK2825439.1"/>
    <property type="molecule type" value="Genomic_DNA"/>
</dbReference>
<dbReference type="GO" id="GO:0009888">
    <property type="term" value="P:tissue development"/>
    <property type="evidence" value="ECO:0007669"/>
    <property type="project" value="UniProtKB-ARBA"/>
</dbReference>
<dbReference type="Proteomes" id="UP001187315">
    <property type="component" value="Unassembled WGS sequence"/>
</dbReference>
<evidence type="ECO:0000313" key="14">
    <source>
        <dbReference type="Proteomes" id="UP001187315"/>
    </source>
</evidence>
<dbReference type="GO" id="GO:0000981">
    <property type="term" value="F:DNA-binding transcription factor activity, RNA polymerase II-specific"/>
    <property type="evidence" value="ECO:0007669"/>
    <property type="project" value="TreeGrafter"/>
</dbReference>
<keyword evidence="4" id="KW-0221">Differentiation</keyword>
<dbReference type="InterPro" id="IPR036388">
    <property type="entry name" value="WH-like_DNA-bd_sf"/>
</dbReference>
<dbReference type="PANTHER" id="PTHR11829:SF411">
    <property type="entry name" value="FORKHEAD BOX PROTEIN L2"/>
    <property type="match status" value="1"/>
</dbReference>
<keyword evidence="7 11" id="KW-0238">DNA-binding</keyword>
<keyword evidence="2" id="KW-1017">Isopeptide bond</keyword>
<organism evidence="13 14">
    <name type="scientific">Tachysurus vachellii</name>
    <name type="common">Darkbarbel catfish</name>
    <name type="synonym">Pelteobagrus vachellii</name>
    <dbReference type="NCBI Taxonomy" id="175792"/>
    <lineage>
        <taxon>Eukaryota</taxon>
        <taxon>Metazoa</taxon>
        <taxon>Chordata</taxon>
        <taxon>Craniata</taxon>
        <taxon>Vertebrata</taxon>
        <taxon>Euteleostomi</taxon>
        <taxon>Actinopterygii</taxon>
        <taxon>Neopterygii</taxon>
        <taxon>Teleostei</taxon>
        <taxon>Ostariophysi</taxon>
        <taxon>Siluriformes</taxon>
        <taxon>Bagridae</taxon>
        <taxon>Tachysurus</taxon>
    </lineage>
</organism>
<dbReference type="GO" id="GO:0030154">
    <property type="term" value="P:cell differentiation"/>
    <property type="evidence" value="ECO:0007669"/>
    <property type="project" value="UniProtKB-KW"/>
</dbReference>
<evidence type="ECO:0000256" key="7">
    <source>
        <dbReference type="ARBA" id="ARBA00023125"/>
    </source>
</evidence>
<evidence type="ECO:0000256" key="3">
    <source>
        <dbReference type="ARBA" id="ARBA00022553"/>
    </source>
</evidence>
<dbReference type="InterPro" id="IPR047515">
    <property type="entry name" value="FH_FOXL2"/>
</dbReference>
<feature type="domain" description="Fork-head" evidence="12">
    <location>
        <begin position="46"/>
        <end position="151"/>
    </location>
</feature>
<dbReference type="FunFam" id="1.10.10.10:FF:000016">
    <property type="entry name" value="Forkhead box protein I1"/>
    <property type="match status" value="1"/>
</dbReference>
<accession>A0AA88LW75</accession>
<evidence type="ECO:0000256" key="4">
    <source>
        <dbReference type="ARBA" id="ARBA00022782"/>
    </source>
</evidence>
<evidence type="ECO:0000256" key="9">
    <source>
        <dbReference type="ARBA" id="ARBA00023242"/>
    </source>
</evidence>
<evidence type="ECO:0000256" key="6">
    <source>
        <dbReference type="ARBA" id="ARBA00023015"/>
    </source>
</evidence>
<sequence length="290" mass="32167">MENGSEELSRQHLEYLEISLDTVSTTGEDEQASAHAARTELKSLEKPPYSYVALIAMAIRESTEKKLTLNGIYQFIISKFPYYEKNKKGWQNSIRHNLSLNECFVKVPRDSGGGGGGGGGSSAGEKKGNFWTLDPAFDNMFEKGNYRRRRRVRRPYRAPALSYIPSVSFPEQLYFHQEPVYWQSPLVGGAWSVVPQPGAHTTVSPYSFHSSGNARPSSPNSYASSPVSYYHTANVHPSYGPYQHPYHAFAPHSGRTLCGVSAPESPGGSAIPIANYTPHHPYSQADLQYD</sequence>
<dbReference type="InterPro" id="IPR036390">
    <property type="entry name" value="WH_DNA-bd_sf"/>
</dbReference>
<dbReference type="SUPFAM" id="SSF46785">
    <property type="entry name" value="Winged helix' DNA-binding domain"/>
    <property type="match status" value="1"/>
</dbReference>
<protein>
    <recommendedName>
        <fullName evidence="10">Forkhead box protein L2</fullName>
    </recommendedName>
</protein>
<dbReference type="PANTHER" id="PTHR11829">
    <property type="entry name" value="FORKHEAD BOX PROTEIN"/>
    <property type="match status" value="1"/>
</dbReference>
<dbReference type="GO" id="GO:0005634">
    <property type="term" value="C:nucleus"/>
    <property type="evidence" value="ECO:0007669"/>
    <property type="project" value="UniProtKB-SubCell"/>
</dbReference>
<evidence type="ECO:0000256" key="5">
    <source>
        <dbReference type="ARBA" id="ARBA00022843"/>
    </source>
</evidence>
<dbReference type="Gene3D" id="1.10.10.10">
    <property type="entry name" value="Winged helix-like DNA-binding domain superfamily/Winged helix DNA-binding domain"/>
    <property type="match status" value="1"/>
</dbReference>
<dbReference type="InterPro" id="IPR030456">
    <property type="entry name" value="TF_fork_head_CS_2"/>
</dbReference>
<gene>
    <name evidence="13" type="ORF">Q7C36_019366</name>
</gene>
<dbReference type="PROSITE" id="PS00658">
    <property type="entry name" value="FORK_HEAD_2"/>
    <property type="match status" value="1"/>
</dbReference>
<evidence type="ECO:0000256" key="8">
    <source>
        <dbReference type="ARBA" id="ARBA00023163"/>
    </source>
</evidence>